<organism evidence="4 5">
    <name type="scientific">Ammoniphilus resinae</name>
    <dbReference type="NCBI Taxonomy" id="861532"/>
    <lineage>
        <taxon>Bacteria</taxon>
        <taxon>Bacillati</taxon>
        <taxon>Bacillota</taxon>
        <taxon>Bacilli</taxon>
        <taxon>Bacillales</taxon>
        <taxon>Paenibacillaceae</taxon>
        <taxon>Aneurinibacillus group</taxon>
        <taxon>Ammoniphilus</taxon>
    </lineage>
</organism>
<dbReference type="PRINTS" id="PR00455">
    <property type="entry name" value="HTHTETR"/>
</dbReference>
<dbReference type="InterPro" id="IPR001647">
    <property type="entry name" value="HTH_TetR"/>
</dbReference>
<proteinExistence type="predicted"/>
<dbReference type="Pfam" id="PF17932">
    <property type="entry name" value="TetR_C_24"/>
    <property type="match status" value="1"/>
</dbReference>
<dbReference type="InterPro" id="IPR036271">
    <property type="entry name" value="Tet_transcr_reg_TetR-rel_C_sf"/>
</dbReference>
<evidence type="ECO:0000256" key="2">
    <source>
        <dbReference type="PROSITE-ProRule" id="PRU00335"/>
    </source>
</evidence>
<dbReference type="PROSITE" id="PS50977">
    <property type="entry name" value="HTH_TETR_2"/>
    <property type="match status" value="1"/>
</dbReference>
<name>A0ABS4GUP9_9BACL</name>
<dbReference type="PANTHER" id="PTHR43479">
    <property type="entry name" value="ACREF/ENVCD OPERON REPRESSOR-RELATED"/>
    <property type="match status" value="1"/>
</dbReference>
<reference evidence="4 5" key="1">
    <citation type="submission" date="2021-03" db="EMBL/GenBank/DDBJ databases">
        <title>Genomic Encyclopedia of Type Strains, Phase IV (KMG-IV): sequencing the most valuable type-strain genomes for metagenomic binning, comparative biology and taxonomic classification.</title>
        <authorList>
            <person name="Goeker M."/>
        </authorList>
    </citation>
    <scope>NUCLEOTIDE SEQUENCE [LARGE SCALE GENOMIC DNA]</scope>
    <source>
        <strain evidence="4 5">DSM 24738</strain>
    </source>
</reference>
<dbReference type="Gene3D" id="1.10.10.60">
    <property type="entry name" value="Homeodomain-like"/>
    <property type="match status" value="1"/>
</dbReference>
<dbReference type="InterPro" id="IPR009057">
    <property type="entry name" value="Homeodomain-like_sf"/>
</dbReference>
<dbReference type="Proteomes" id="UP001519343">
    <property type="component" value="Unassembled WGS sequence"/>
</dbReference>
<evidence type="ECO:0000256" key="1">
    <source>
        <dbReference type="ARBA" id="ARBA00023125"/>
    </source>
</evidence>
<dbReference type="RefSeq" id="WP_209812003.1">
    <property type="nucleotide sequence ID" value="NZ_JAGGKT010000015.1"/>
</dbReference>
<evidence type="ECO:0000259" key="3">
    <source>
        <dbReference type="PROSITE" id="PS50977"/>
    </source>
</evidence>
<evidence type="ECO:0000313" key="4">
    <source>
        <dbReference type="EMBL" id="MBP1933991.1"/>
    </source>
</evidence>
<dbReference type="InterPro" id="IPR050624">
    <property type="entry name" value="HTH-type_Tx_Regulator"/>
</dbReference>
<feature type="domain" description="HTH tetR-type" evidence="3">
    <location>
        <begin position="20"/>
        <end position="80"/>
    </location>
</feature>
<dbReference type="Gene3D" id="1.10.357.10">
    <property type="entry name" value="Tetracycline Repressor, domain 2"/>
    <property type="match status" value="1"/>
</dbReference>
<dbReference type="PANTHER" id="PTHR43479:SF11">
    <property type="entry name" value="ACREF_ENVCD OPERON REPRESSOR-RELATED"/>
    <property type="match status" value="1"/>
</dbReference>
<dbReference type="SUPFAM" id="SSF48498">
    <property type="entry name" value="Tetracyclin repressor-like, C-terminal domain"/>
    <property type="match status" value="1"/>
</dbReference>
<sequence>MRGAGKKSIPTLVKDPQLIARRREQIVQAAVDLFISKGFHKTTTREIAHSSGFSIGTLYEYIESKEDVLYLVCDHIHGELEKRMQEALVESQTGADTLRQAIRVFAHVMEQMDDQVLLIYQEIKSLPNEPMKYVLRREEAITEIFERILQKGIADGSLQVDPKDVKLMAQNIIILGEMWVFRRWALRKHYTLEEYIEAQTNLLLQRLTHHHS</sequence>
<gene>
    <name evidence="4" type="ORF">J2Z37_004008</name>
</gene>
<protein>
    <submittedName>
        <fullName evidence="4">AcrR family transcriptional regulator</fullName>
    </submittedName>
</protein>
<dbReference type="EMBL" id="JAGGKT010000015">
    <property type="protein sequence ID" value="MBP1933991.1"/>
    <property type="molecule type" value="Genomic_DNA"/>
</dbReference>
<evidence type="ECO:0000313" key="5">
    <source>
        <dbReference type="Proteomes" id="UP001519343"/>
    </source>
</evidence>
<dbReference type="Pfam" id="PF00440">
    <property type="entry name" value="TetR_N"/>
    <property type="match status" value="1"/>
</dbReference>
<accession>A0ABS4GUP9</accession>
<comment type="caution">
    <text evidence="4">The sequence shown here is derived from an EMBL/GenBank/DDBJ whole genome shotgun (WGS) entry which is preliminary data.</text>
</comment>
<dbReference type="SUPFAM" id="SSF46689">
    <property type="entry name" value="Homeodomain-like"/>
    <property type="match status" value="1"/>
</dbReference>
<feature type="DNA-binding region" description="H-T-H motif" evidence="2">
    <location>
        <begin position="43"/>
        <end position="62"/>
    </location>
</feature>
<dbReference type="InterPro" id="IPR041490">
    <property type="entry name" value="KstR2_TetR_C"/>
</dbReference>
<keyword evidence="1 2" id="KW-0238">DNA-binding</keyword>
<keyword evidence="5" id="KW-1185">Reference proteome</keyword>